<keyword evidence="8 13" id="KW-0472">Membrane</keyword>
<feature type="transmembrane region" description="Helical" evidence="15">
    <location>
        <begin position="600"/>
        <end position="622"/>
    </location>
</feature>
<dbReference type="InterPro" id="IPR019594">
    <property type="entry name" value="Glu/Gly-bd"/>
</dbReference>
<evidence type="ECO:0000256" key="13">
    <source>
        <dbReference type="PIRNR" id="PIRNR037090"/>
    </source>
</evidence>
<dbReference type="AlphaFoldDB" id="A0ABD3L8J0"/>
<dbReference type="Pfam" id="PF00060">
    <property type="entry name" value="Lig_chan"/>
    <property type="match status" value="1"/>
</dbReference>
<dbReference type="CDD" id="cd13686">
    <property type="entry name" value="GluR_Plant"/>
    <property type="match status" value="1"/>
</dbReference>
<feature type="transmembrane region" description="Helical" evidence="15">
    <location>
        <begin position="15"/>
        <end position="38"/>
    </location>
</feature>
<evidence type="ECO:0000256" key="9">
    <source>
        <dbReference type="ARBA" id="ARBA00023170"/>
    </source>
</evidence>
<comment type="similarity">
    <text evidence="2 13">Belongs to the glutamate-gated ion channel (TC 1.A.10.1) family.</text>
</comment>
<keyword evidence="14" id="KW-1015">Disulfide bond</keyword>
<evidence type="ECO:0000256" key="7">
    <source>
        <dbReference type="ARBA" id="ARBA00023065"/>
    </source>
</evidence>
<comment type="subcellular location">
    <subcellularLocation>
        <location evidence="1">Membrane</location>
        <topology evidence="1">Multi-pass membrane protein</topology>
    </subcellularLocation>
</comment>
<dbReference type="SUPFAM" id="SSF53850">
    <property type="entry name" value="Periplasmic binding protein-like II"/>
    <property type="match status" value="1"/>
</dbReference>
<evidence type="ECO:0000259" key="16">
    <source>
        <dbReference type="SMART" id="SM00079"/>
    </source>
</evidence>
<evidence type="ECO:0000256" key="14">
    <source>
        <dbReference type="PIRSR" id="PIRSR037090-50"/>
    </source>
</evidence>
<dbReference type="Pfam" id="PF01094">
    <property type="entry name" value="ANF_receptor"/>
    <property type="match status" value="1"/>
</dbReference>
<evidence type="ECO:0000256" key="1">
    <source>
        <dbReference type="ARBA" id="ARBA00004141"/>
    </source>
</evidence>
<evidence type="ECO:0000313" key="18">
    <source>
        <dbReference type="Proteomes" id="UP001634007"/>
    </source>
</evidence>
<dbReference type="InterPro" id="IPR028082">
    <property type="entry name" value="Peripla_BP_I"/>
</dbReference>
<dbReference type="InterPro" id="IPR017103">
    <property type="entry name" value="Iontropic_Glu_rcpt_pln"/>
</dbReference>
<dbReference type="GO" id="GO:0016020">
    <property type="term" value="C:membrane"/>
    <property type="evidence" value="ECO:0007669"/>
    <property type="project" value="UniProtKB-SubCell"/>
</dbReference>
<keyword evidence="11 13" id="KW-1071">Ligand-gated ion channel</keyword>
<evidence type="ECO:0000256" key="6">
    <source>
        <dbReference type="ARBA" id="ARBA00022989"/>
    </source>
</evidence>
<dbReference type="EMBL" id="JBJKBG010000003">
    <property type="protein sequence ID" value="KAL3746137.1"/>
    <property type="molecule type" value="Genomic_DNA"/>
</dbReference>
<evidence type="ECO:0000256" key="11">
    <source>
        <dbReference type="ARBA" id="ARBA00023286"/>
    </source>
</evidence>
<dbReference type="FunFam" id="1.10.287.70:FF:000037">
    <property type="entry name" value="Glutamate receptor"/>
    <property type="match status" value="1"/>
</dbReference>
<dbReference type="Gene3D" id="1.10.287.70">
    <property type="match status" value="1"/>
</dbReference>
<keyword evidence="4 15" id="KW-0812">Transmembrane</keyword>
<keyword evidence="18" id="KW-1185">Reference proteome</keyword>
<dbReference type="Proteomes" id="UP001634007">
    <property type="component" value="Unassembled WGS sequence"/>
</dbReference>
<evidence type="ECO:0000256" key="5">
    <source>
        <dbReference type="ARBA" id="ARBA00022729"/>
    </source>
</evidence>
<evidence type="ECO:0000313" key="17">
    <source>
        <dbReference type="EMBL" id="KAL3746137.1"/>
    </source>
</evidence>
<dbReference type="InterPro" id="IPR015683">
    <property type="entry name" value="Ionotropic_Glu_rcpt"/>
</dbReference>
<dbReference type="InterPro" id="IPR044440">
    <property type="entry name" value="GABAb_receptor_plant_PBP1"/>
</dbReference>
<keyword evidence="9 13" id="KW-0675">Receptor</keyword>
<gene>
    <name evidence="17" type="ORF">ACJRO7_015141</name>
</gene>
<evidence type="ECO:0000256" key="4">
    <source>
        <dbReference type="ARBA" id="ARBA00022692"/>
    </source>
</evidence>
<protein>
    <recommendedName>
        <fullName evidence="13">Glutamate receptor</fullName>
    </recommendedName>
</protein>
<dbReference type="InterPro" id="IPR001828">
    <property type="entry name" value="ANF_lig-bd_rcpt"/>
</dbReference>
<evidence type="ECO:0000256" key="2">
    <source>
        <dbReference type="ARBA" id="ARBA00008685"/>
    </source>
</evidence>
<feature type="domain" description="Ionotropic glutamate receptor C-terminal" evidence="16">
    <location>
        <begin position="474"/>
        <end position="826"/>
    </location>
</feature>
<evidence type="ECO:0000256" key="12">
    <source>
        <dbReference type="ARBA" id="ARBA00023303"/>
    </source>
</evidence>
<dbReference type="FunFam" id="3.40.190.10:FF:000217">
    <property type="entry name" value="Glutamate receptor"/>
    <property type="match status" value="1"/>
</dbReference>
<dbReference type="CDD" id="cd19990">
    <property type="entry name" value="PBP1_GABAb_receptor_plant"/>
    <property type="match status" value="1"/>
</dbReference>
<comment type="function">
    <text evidence="13">Glutamate-gated receptor that probably acts as non-selective cation channel.</text>
</comment>
<keyword evidence="10" id="KW-0325">Glycoprotein</keyword>
<evidence type="ECO:0000256" key="3">
    <source>
        <dbReference type="ARBA" id="ARBA00022448"/>
    </source>
</evidence>
<feature type="transmembrane region" description="Helical" evidence="15">
    <location>
        <begin position="634"/>
        <end position="652"/>
    </location>
</feature>
<dbReference type="SUPFAM" id="SSF53822">
    <property type="entry name" value="Periplasmic binding protein-like I"/>
    <property type="match status" value="1"/>
</dbReference>
<comment type="caution">
    <text evidence="17">The sequence shown here is derived from an EMBL/GenBank/DDBJ whole genome shotgun (WGS) entry which is preliminary data.</text>
</comment>
<dbReference type="Gene3D" id="3.40.190.10">
    <property type="entry name" value="Periplasmic binding protein-like II"/>
    <property type="match status" value="1"/>
</dbReference>
<proteinExistence type="inferred from homology"/>
<dbReference type="GO" id="GO:0034220">
    <property type="term" value="P:monoatomic ion transmembrane transport"/>
    <property type="evidence" value="ECO:0007669"/>
    <property type="project" value="UniProtKB-KW"/>
</dbReference>
<feature type="disulfide bond" evidence="14">
    <location>
        <begin position="773"/>
        <end position="830"/>
    </location>
</feature>
<dbReference type="Gene3D" id="3.40.50.2300">
    <property type="match status" value="3"/>
</dbReference>
<keyword evidence="3 13" id="KW-0813">Transport</keyword>
<keyword evidence="6 15" id="KW-1133">Transmembrane helix</keyword>
<accession>A0ABD3L8J0</accession>
<dbReference type="FunFam" id="3.40.190.10:FF:000291">
    <property type="entry name" value="Glutamate receptor"/>
    <property type="match status" value="1"/>
</dbReference>
<reference evidence="17 18" key="1">
    <citation type="submission" date="2024-11" db="EMBL/GenBank/DDBJ databases">
        <title>Chromosome-level genome assembly of Eucalyptus globulus Labill. provides insights into its genome evolution.</title>
        <authorList>
            <person name="Li X."/>
        </authorList>
    </citation>
    <scope>NUCLEOTIDE SEQUENCE [LARGE SCALE GENOMIC DNA]</scope>
    <source>
        <strain evidence="17">CL2024</strain>
        <tissue evidence="17">Fresh tender leaves</tissue>
    </source>
</reference>
<dbReference type="SMART" id="SM00079">
    <property type="entry name" value="PBPe"/>
    <property type="match status" value="1"/>
</dbReference>
<dbReference type="InterPro" id="IPR001320">
    <property type="entry name" value="Iontro_rcpt_C"/>
</dbReference>
<evidence type="ECO:0000256" key="10">
    <source>
        <dbReference type="ARBA" id="ARBA00023180"/>
    </source>
</evidence>
<organism evidence="17 18">
    <name type="scientific">Eucalyptus globulus</name>
    <name type="common">Tasmanian blue gum</name>
    <dbReference type="NCBI Taxonomy" id="34317"/>
    <lineage>
        <taxon>Eukaryota</taxon>
        <taxon>Viridiplantae</taxon>
        <taxon>Streptophyta</taxon>
        <taxon>Embryophyta</taxon>
        <taxon>Tracheophyta</taxon>
        <taxon>Spermatophyta</taxon>
        <taxon>Magnoliopsida</taxon>
        <taxon>eudicotyledons</taxon>
        <taxon>Gunneridae</taxon>
        <taxon>Pentapetalae</taxon>
        <taxon>rosids</taxon>
        <taxon>malvids</taxon>
        <taxon>Myrtales</taxon>
        <taxon>Myrtaceae</taxon>
        <taxon>Myrtoideae</taxon>
        <taxon>Eucalypteae</taxon>
        <taxon>Eucalyptus</taxon>
    </lineage>
</organism>
<dbReference type="PIRSF" id="PIRSF037090">
    <property type="entry name" value="Iontro_Glu-like_rcpt_pln"/>
    <property type="match status" value="1"/>
</dbReference>
<feature type="transmembrane region" description="Helical" evidence="15">
    <location>
        <begin position="664"/>
        <end position="682"/>
    </location>
</feature>
<dbReference type="FunFam" id="3.40.50.2300:FF:000081">
    <property type="entry name" value="Glutamate receptor"/>
    <property type="match status" value="1"/>
</dbReference>
<dbReference type="PANTHER" id="PTHR34836:SF7">
    <property type="entry name" value="RECEPTOR LIGAND BINDING REGION DOMAIN-CONTAINING PROTEIN"/>
    <property type="match status" value="1"/>
</dbReference>
<name>A0ABD3L8J0_EUCGL</name>
<dbReference type="Pfam" id="PF10613">
    <property type="entry name" value="Lig_chan-Glu_bd"/>
    <property type="match status" value="1"/>
</dbReference>
<keyword evidence="5" id="KW-0732">Signal</keyword>
<evidence type="ECO:0000256" key="15">
    <source>
        <dbReference type="SAM" id="Phobius"/>
    </source>
</evidence>
<keyword evidence="7 13" id="KW-0406">Ion transport</keyword>
<dbReference type="PANTHER" id="PTHR34836">
    <property type="entry name" value="OS06G0188250 PROTEIN"/>
    <property type="match status" value="1"/>
</dbReference>
<keyword evidence="12 13" id="KW-0407">Ion channel</keyword>
<evidence type="ECO:0000256" key="8">
    <source>
        <dbReference type="ARBA" id="ARBA00023136"/>
    </source>
</evidence>
<sequence length="953" mass="107164">MDEKNQETSNMEAQISYSILALISFFGLVSTIETTIVSREIPAKEMIRVGLVHNMNSTHGKVAASCISMALFDFYDTHAHYRTRLSLHTRDPKDDIVAAASAVLDLMEDEEVHAILGPQWSSQAKFVNDLGVKAQVPVISFSATSPFLSPRQRPYFVRTAYDDSSQVGALAAVVQAYGWREITLVYEDTDYGNGLVPYLVDAFQEVDAWISYRSVIPSSPEDIDIVKELNKLLMIQTRVFLVHMTAVIGSRFFVLASEAGMMSEEFAWIVTDGLSSLLDPVSSKALYSMQGVLGVRPHVPPLESRGDFVERWRKLYAERNPHDKIADLSLFGLWAYDTITALAFAGEMAWEPAKSRYLKPNTSRNNLDFSSIGISEIGPKLLDEILSVKFQGLSGEFHLPNGELQPIAFEIFNVVGQREEIIGYWTSARGLSPELNVSTKVCNRALANDLKPPTWPGNTLKPPKGWVMPMLGKKLKIGVPKKDGFKEFFKIEWDPHTGAPSYSGFTHDMFLEVLEALPFAVPHQYVPYVDESRQRAGTCDDMLYKIKLQEFDAVVGDTTIVANRSSYVDFTLPYSESGVAMVVAIKDDERRNMWIFLKPMSWNLWLTTGLAFISTGFIVWLLEHRTNEEFRGCRSQQIGLILWFSFSTLVFAHREKVANNLTRLVLTVWVFVVLILTQSYTANLSSLLTVQRLTPKFMDVQDLIRNGYFVGYQGGCFVRELLVRELNFNESKLIPYRSAEEYHEALSKGSENGGVAAIFDELPYLKVLLAKYCNKYKIVGPTYKTGGLGFAFPLRSPLVSYISRAVLKVTQDKAKMDAIEGRYFRGQSSCPEQDAAIFSDNLSLSVYSFGGLFIITGVVSVSSVLLYVVLFFQSNWPSSSAIRLGDRSLRSKFLETTSNFFREHRLLGCPWKDGSKIALTSQFRSMEASTNNDVGVTARRQNKKERPLLMMHV</sequence>
<feature type="transmembrane region" description="Helical" evidence="15">
    <location>
        <begin position="849"/>
        <end position="872"/>
    </location>
</feature>